<feature type="compositionally biased region" description="Low complexity" evidence="1">
    <location>
        <begin position="108"/>
        <end position="119"/>
    </location>
</feature>
<feature type="compositionally biased region" description="Low complexity" evidence="1">
    <location>
        <begin position="131"/>
        <end position="152"/>
    </location>
</feature>
<proteinExistence type="predicted"/>
<feature type="compositionally biased region" description="Low complexity" evidence="1">
    <location>
        <begin position="161"/>
        <end position="186"/>
    </location>
</feature>
<evidence type="ECO:0000313" key="3">
    <source>
        <dbReference type="Proteomes" id="UP000006911"/>
    </source>
</evidence>
<feature type="compositionally biased region" description="Low complexity" evidence="1">
    <location>
        <begin position="35"/>
        <end position="51"/>
    </location>
</feature>
<feature type="region of interest" description="Disordered" evidence="1">
    <location>
        <begin position="1"/>
        <end position="86"/>
    </location>
</feature>
<dbReference type="Proteomes" id="UP000006911">
    <property type="component" value="Unassembled WGS sequence"/>
</dbReference>
<keyword evidence="3" id="KW-1185">Reference proteome</keyword>
<protein>
    <submittedName>
        <fullName evidence="2">(Perigord truffle) hypothetical protein</fullName>
    </submittedName>
</protein>
<reference evidence="2 3" key="1">
    <citation type="journal article" date="2010" name="Nature">
        <title>Perigord black truffle genome uncovers evolutionary origins and mechanisms of symbiosis.</title>
        <authorList>
            <person name="Martin F."/>
            <person name="Kohler A."/>
            <person name="Murat C."/>
            <person name="Balestrini R."/>
            <person name="Coutinho P.M."/>
            <person name="Jaillon O."/>
            <person name="Montanini B."/>
            <person name="Morin E."/>
            <person name="Noel B."/>
            <person name="Percudani R."/>
            <person name="Porcel B."/>
            <person name="Rubini A."/>
            <person name="Amicucci A."/>
            <person name="Amselem J."/>
            <person name="Anthouard V."/>
            <person name="Arcioni S."/>
            <person name="Artiguenave F."/>
            <person name="Aury J.M."/>
            <person name="Ballario P."/>
            <person name="Bolchi A."/>
            <person name="Brenna A."/>
            <person name="Brun A."/>
            <person name="Buee M."/>
            <person name="Cantarel B."/>
            <person name="Chevalier G."/>
            <person name="Couloux A."/>
            <person name="Da Silva C."/>
            <person name="Denoeud F."/>
            <person name="Duplessis S."/>
            <person name="Ghignone S."/>
            <person name="Hilselberger B."/>
            <person name="Iotti M."/>
            <person name="Marcais B."/>
            <person name="Mello A."/>
            <person name="Miranda M."/>
            <person name="Pacioni G."/>
            <person name="Quesneville H."/>
            <person name="Riccioni C."/>
            <person name="Ruotolo R."/>
            <person name="Splivallo R."/>
            <person name="Stocchi V."/>
            <person name="Tisserant E."/>
            <person name="Viscomi A.R."/>
            <person name="Zambonelli A."/>
            <person name="Zampieri E."/>
            <person name="Henrissat B."/>
            <person name="Lebrun M.H."/>
            <person name="Paolocci F."/>
            <person name="Bonfante P."/>
            <person name="Ottonello S."/>
            <person name="Wincker P."/>
        </authorList>
    </citation>
    <scope>NUCLEOTIDE SEQUENCE [LARGE SCALE GENOMIC DNA]</scope>
    <source>
        <strain evidence="2 3">Mel28</strain>
    </source>
</reference>
<dbReference type="GeneID" id="9186342"/>
<feature type="region of interest" description="Disordered" evidence="1">
    <location>
        <begin position="108"/>
        <end position="425"/>
    </location>
</feature>
<dbReference type="InParanoid" id="D5G559"/>
<accession>D5G559</accession>
<dbReference type="EMBL" id="FN429996">
    <property type="protein sequence ID" value="CAZ79644.1"/>
    <property type="molecule type" value="Genomic_DNA"/>
</dbReference>
<dbReference type="RefSeq" id="XP_002835487.1">
    <property type="nucleotide sequence ID" value="XM_002835441.1"/>
</dbReference>
<organism evidence="2 3">
    <name type="scientific">Tuber melanosporum (strain Mel28)</name>
    <name type="common">Perigord black truffle</name>
    <dbReference type="NCBI Taxonomy" id="656061"/>
    <lineage>
        <taxon>Eukaryota</taxon>
        <taxon>Fungi</taxon>
        <taxon>Dikarya</taxon>
        <taxon>Ascomycota</taxon>
        <taxon>Pezizomycotina</taxon>
        <taxon>Pezizomycetes</taxon>
        <taxon>Pezizales</taxon>
        <taxon>Tuberaceae</taxon>
        <taxon>Tuber</taxon>
    </lineage>
</organism>
<evidence type="ECO:0000313" key="2">
    <source>
        <dbReference type="EMBL" id="CAZ79644.1"/>
    </source>
</evidence>
<dbReference type="AlphaFoldDB" id="D5G559"/>
<feature type="compositionally biased region" description="Low complexity" evidence="1">
    <location>
        <begin position="299"/>
        <end position="313"/>
    </location>
</feature>
<gene>
    <name evidence="2" type="ORF">GSTUM_00000267001</name>
</gene>
<feature type="compositionally biased region" description="Basic residues" evidence="1">
    <location>
        <begin position="271"/>
        <end position="280"/>
    </location>
</feature>
<feature type="compositionally biased region" description="Basic and acidic residues" evidence="1">
    <location>
        <begin position="384"/>
        <end position="395"/>
    </location>
</feature>
<dbReference type="HOGENOM" id="CLU_645890_0_0_1"/>
<feature type="compositionally biased region" description="Polar residues" evidence="1">
    <location>
        <begin position="187"/>
        <end position="209"/>
    </location>
</feature>
<feature type="compositionally biased region" description="Acidic residues" evidence="1">
    <location>
        <begin position="216"/>
        <end position="226"/>
    </location>
</feature>
<name>D5G559_TUBMM</name>
<feature type="compositionally biased region" description="Basic and acidic residues" evidence="1">
    <location>
        <begin position="281"/>
        <end position="293"/>
    </location>
</feature>
<dbReference type="KEGG" id="tml:GSTUM_00000267001"/>
<evidence type="ECO:0000256" key="1">
    <source>
        <dbReference type="SAM" id="MobiDB-lite"/>
    </source>
</evidence>
<sequence>MPPTPPSDSSAGKKASNPTASRSRFPKAGSIARGSTSASTSSLSLKTSNNAHTRRGSNGIRKPTATAAGSVLTAGPMGPPAGKKSVNEKFDNLFFKSPVPRAISKLLSNSQSTSITNNNPAVPSSLRRSIGAGPSTSASTTAASTTAAPAAGLKKARNAITKKPTTTTPASTGKTQKPIKPTTTTTSGANGAVSVNFTLPNDGQDQTLSAPMGESSEGDDCDDGEDVIPARPVTGPTPMPPAKASLRSYAIPGTPEKLPIATRTNSVRGTNGKHVKRTKQAQKESAEVKEVVESPKGVTRNTTSSRARAAANSGVGGKSSIKAGEAQVGRTSIASVGTAAAAMPTTPAAPPTTRETRSSGLSSLLKSQARGHINAWAEARKKRSTELEPARECEKGAIIPPTPEVHIPIHTRSSTTKEVTPPPPN</sequence>